<dbReference type="Proteomes" id="UP000242715">
    <property type="component" value="Unassembled WGS sequence"/>
</dbReference>
<dbReference type="EMBL" id="DF973913">
    <property type="protein sequence ID" value="GAU42341.1"/>
    <property type="molecule type" value="Genomic_DNA"/>
</dbReference>
<evidence type="ECO:0000256" key="1">
    <source>
        <dbReference type="SAM" id="MobiDB-lite"/>
    </source>
</evidence>
<protein>
    <submittedName>
        <fullName evidence="2">Uncharacterized protein</fullName>
    </submittedName>
</protein>
<name>A0A2Z6NEU4_TRISU</name>
<feature type="compositionally biased region" description="Polar residues" evidence="1">
    <location>
        <begin position="64"/>
        <end position="79"/>
    </location>
</feature>
<feature type="region of interest" description="Disordered" evidence="1">
    <location>
        <begin position="1"/>
        <end position="107"/>
    </location>
</feature>
<proteinExistence type="predicted"/>
<accession>A0A2Z6NEU4</accession>
<gene>
    <name evidence="2" type="ORF">TSUD_242380</name>
</gene>
<dbReference type="AlphaFoldDB" id="A0A2Z6NEU4"/>
<keyword evidence="3" id="KW-1185">Reference proteome</keyword>
<evidence type="ECO:0000313" key="3">
    <source>
        <dbReference type="Proteomes" id="UP000242715"/>
    </source>
</evidence>
<evidence type="ECO:0000313" key="2">
    <source>
        <dbReference type="EMBL" id="GAU42341.1"/>
    </source>
</evidence>
<reference evidence="3" key="1">
    <citation type="journal article" date="2017" name="Front. Plant Sci.">
        <title>Climate Clever Clovers: New Paradigm to Reduce the Environmental Footprint of Ruminants by Breeding Low Methanogenic Forages Utilizing Haplotype Variation.</title>
        <authorList>
            <person name="Kaur P."/>
            <person name="Appels R."/>
            <person name="Bayer P.E."/>
            <person name="Keeble-Gagnere G."/>
            <person name="Wang J."/>
            <person name="Hirakawa H."/>
            <person name="Shirasawa K."/>
            <person name="Vercoe P."/>
            <person name="Stefanova K."/>
            <person name="Durmic Z."/>
            <person name="Nichols P."/>
            <person name="Revell C."/>
            <person name="Isobe S.N."/>
            <person name="Edwards D."/>
            <person name="Erskine W."/>
        </authorList>
    </citation>
    <scope>NUCLEOTIDE SEQUENCE [LARGE SCALE GENOMIC DNA]</scope>
    <source>
        <strain evidence="3">cv. Daliak</strain>
    </source>
</reference>
<sequence length="179" mass="19441">MAASKRRGSGFPSPEVPVGQEDFHSDCDSSSSVVDDDEDCVVIGSSSSSVRKPTDGSPEINPRTEVTTTKTGASSTNSPFAERKSNSGGERYSHSTKRNSYLGDRNPLPRRLEAAMGTICRGNHRSFEESAGLARNLQYRFRSRFLRRISDFHAFFEGGIGARSTSLGSGNLGSQVNLW</sequence>
<organism evidence="2 3">
    <name type="scientific">Trifolium subterraneum</name>
    <name type="common">Subterranean clover</name>
    <dbReference type="NCBI Taxonomy" id="3900"/>
    <lineage>
        <taxon>Eukaryota</taxon>
        <taxon>Viridiplantae</taxon>
        <taxon>Streptophyta</taxon>
        <taxon>Embryophyta</taxon>
        <taxon>Tracheophyta</taxon>
        <taxon>Spermatophyta</taxon>
        <taxon>Magnoliopsida</taxon>
        <taxon>eudicotyledons</taxon>
        <taxon>Gunneridae</taxon>
        <taxon>Pentapetalae</taxon>
        <taxon>rosids</taxon>
        <taxon>fabids</taxon>
        <taxon>Fabales</taxon>
        <taxon>Fabaceae</taxon>
        <taxon>Papilionoideae</taxon>
        <taxon>50 kb inversion clade</taxon>
        <taxon>NPAAA clade</taxon>
        <taxon>Hologalegina</taxon>
        <taxon>IRL clade</taxon>
        <taxon>Trifolieae</taxon>
        <taxon>Trifolium</taxon>
    </lineage>
</organism>